<evidence type="ECO:0000256" key="5">
    <source>
        <dbReference type="ARBA" id="ARBA00023329"/>
    </source>
</evidence>
<dbReference type="PANTHER" id="PTHR13364:SF6">
    <property type="entry name" value="SPERMATOGENESIS-DEFECTIVE PROTEIN 39 HOMOLOG"/>
    <property type="match status" value="1"/>
</dbReference>
<protein>
    <recommendedName>
        <fullName evidence="6">Vps16 C-terminal domain-containing protein</fullName>
    </recommendedName>
</protein>
<comment type="subcellular location">
    <subcellularLocation>
        <location evidence="2">Cytoplasmic vesicle</location>
    </subcellularLocation>
    <subcellularLocation>
        <location evidence="1">Early endosome</location>
    </subcellularLocation>
    <subcellularLocation>
        <location evidence="3">Late endosome</location>
    </subcellularLocation>
</comment>
<dbReference type="GO" id="GO:0006886">
    <property type="term" value="P:intracellular protein transport"/>
    <property type="evidence" value="ECO:0007669"/>
    <property type="project" value="InterPro"/>
</dbReference>
<proteinExistence type="predicted"/>
<evidence type="ECO:0000256" key="1">
    <source>
        <dbReference type="ARBA" id="ARBA00004412"/>
    </source>
</evidence>
<dbReference type="PANTHER" id="PTHR13364">
    <property type="entry name" value="DEFECTIVE SPERMATOGENESIS PROTEIN 39"/>
    <property type="match status" value="1"/>
</dbReference>
<dbReference type="STRING" id="7232.A0A484BRN3"/>
<evidence type="ECO:0000259" key="6">
    <source>
        <dbReference type="Pfam" id="PF04840"/>
    </source>
</evidence>
<dbReference type="Proteomes" id="UP000295192">
    <property type="component" value="Unassembled WGS sequence"/>
</dbReference>
<reference evidence="7 8" key="1">
    <citation type="journal article" date="2019" name="J. Hered.">
        <title>An Improved Genome Assembly for Drosophila navojoa, the Basal Species in the mojavensis Cluster.</title>
        <authorList>
            <person name="Vanderlinde T."/>
            <person name="Dupim E.G."/>
            <person name="Nazario-Yepiz N.O."/>
            <person name="Carvalho A.B."/>
        </authorList>
    </citation>
    <scope>NUCLEOTIDE SEQUENCE [LARGE SCALE GENOMIC DNA]</scope>
    <source>
        <strain evidence="7">Navoj_Jal97</strain>
        <tissue evidence="7">Whole organism</tissue>
    </source>
</reference>
<evidence type="ECO:0000313" key="8">
    <source>
        <dbReference type="Proteomes" id="UP000295192"/>
    </source>
</evidence>
<comment type="caution">
    <text evidence="7">The sequence shown here is derived from an EMBL/GenBank/DDBJ whole genome shotgun (WGS) entry which is preliminary data.</text>
</comment>
<dbReference type="OMA" id="APLEMFK"/>
<name>A0A484BRN3_DRONA</name>
<keyword evidence="8" id="KW-1185">Reference proteome</keyword>
<dbReference type="OrthoDB" id="9977282at2759"/>
<accession>A0A484BRN3</accession>
<evidence type="ECO:0000256" key="3">
    <source>
        <dbReference type="ARBA" id="ARBA00004603"/>
    </source>
</evidence>
<evidence type="ECO:0000256" key="2">
    <source>
        <dbReference type="ARBA" id="ARBA00004541"/>
    </source>
</evidence>
<evidence type="ECO:0000313" key="7">
    <source>
        <dbReference type="EMBL" id="TDG51403.1"/>
    </source>
</evidence>
<keyword evidence="4" id="KW-0967">Endosome</keyword>
<sequence length="468" mass="53076">MESQFDNTDENYWNRSSRAAFSFDDEEDVDLGDVGARTKTGQASQSSKWDNNEIFNDDTISEASFDNSAALGTLNHLSIKAILSDEALKLVLQEQAVDDQVMPKGVTPEEELKLLRRQIQSTLYSPNLELTAQRLLHGKVAPLEMFKSLVEKRKLLDAVLANGGDAIIGVLLFLKRTLNVTQFNGILQQRPKALEHYLSYLRQCGDVSNYIDTLQRFGRHQEAALRQFQAALSCTDMATRKQQLQRLIDAYASAGVGIIPLYEQVFHSALKLQLVLEKEPLGDLSQRIGDNPTPIEVLYACCAQNKNWKEQDMLKISSPQRFAADQEISPAQYEWTALNERAQSQAYADLECIFERVSGWHPLKSKQFHISFDLTLAVQRLFELQAPATVLQLFLSKMSNSPEKLVLAQRVKCIKAVIDAMVSMKQQQELQQLKQTLPDRSEEQFYCENALKALQSKRWTTDNIKLKL</sequence>
<gene>
    <name evidence="7" type="ORF">AWZ03_002198</name>
</gene>
<evidence type="ECO:0000256" key="4">
    <source>
        <dbReference type="ARBA" id="ARBA00022753"/>
    </source>
</evidence>
<dbReference type="GO" id="GO:0005770">
    <property type="term" value="C:late endosome"/>
    <property type="evidence" value="ECO:0007669"/>
    <property type="project" value="UniProtKB-SubCell"/>
</dbReference>
<keyword evidence="5" id="KW-0968">Cytoplasmic vesicle</keyword>
<feature type="domain" description="Vps16 C-terminal" evidence="6">
    <location>
        <begin position="155"/>
        <end position="254"/>
    </location>
</feature>
<dbReference type="AlphaFoldDB" id="A0A484BRN3"/>
<organism evidence="7 8">
    <name type="scientific">Drosophila navojoa</name>
    <name type="common">Fruit fly</name>
    <dbReference type="NCBI Taxonomy" id="7232"/>
    <lineage>
        <taxon>Eukaryota</taxon>
        <taxon>Metazoa</taxon>
        <taxon>Ecdysozoa</taxon>
        <taxon>Arthropoda</taxon>
        <taxon>Hexapoda</taxon>
        <taxon>Insecta</taxon>
        <taxon>Pterygota</taxon>
        <taxon>Neoptera</taxon>
        <taxon>Endopterygota</taxon>
        <taxon>Diptera</taxon>
        <taxon>Brachycera</taxon>
        <taxon>Muscomorpha</taxon>
        <taxon>Ephydroidea</taxon>
        <taxon>Drosophilidae</taxon>
        <taxon>Drosophila</taxon>
    </lineage>
</organism>
<dbReference type="KEGG" id="dnv:108659222"/>
<dbReference type="EMBL" id="LSRL02000009">
    <property type="protein sequence ID" value="TDG51403.1"/>
    <property type="molecule type" value="Genomic_DNA"/>
</dbReference>
<dbReference type="InterPro" id="IPR006925">
    <property type="entry name" value="Vps16_C"/>
</dbReference>
<dbReference type="GO" id="GO:0007034">
    <property type="term" value="P:vacuolar transport"/>
    <property type="evidence" value="ECO:0007669"/>
    <property type="project" value="TreeGrafter"/>
</dbReference>
<dbReference type="Pfam" id="PF04840">
    <property type="entry name" value="Vps16_C"/>
    <property type="match status" value="1"/>
</dbReference>
<dbReference type="InterPro" id="IPR040057">
    <property type="entry name" value="Spe-39"/>
</dbReference>
<dbReference type="GO" id="GO:0005769">
    <property type="term" value="C:early endosome"/>
    <property type="evidence" value="ECO:0007669"/>
    <property type="project" value="UniProtKB-SubCell"/>
</dbReference>